<protein>
    <submittedName>
        <fullName evidence="1">Uncharacterized protein</fullName>
    </submittedName>
</protein>
<accession>A0A9I9DUE7</accession>
<evidence type="ECO:0000313" key="1">
    <source>
        <dbReference type="EnsemblPlants" id="MELO3C024295.2.1"/>
    </source>
</evidence>
<organism evidence="1">
    <name type="scientific">Cucumis melo</name>
    <name type="common">Muskmelon</name>
    <dbReference type="NCBI Taxonomy" id="3656"/>
    <lineage>
        <taxon>Eukaryota</taxon>
        <taxon>Viridiplantae</taxon>
        <taxon>Streptophyta</taxon>
        <taxon>Embryophyta</taxon>
        <taxon>Tracheophyta</taxon>
        <taxon>Spermatophyta</taxon>
        <taxon>Magnoliopsida</taxon>
        <taxon>eudicotyledons</taxon>
        <taxon>Gunneridae</taxon>
        <taxon>Pentapetalae</taxon>
        <taxon>rosids</taxon>
        <taxon>fabids</taxon>
        <taxon>Cucurbitales</taxon>
        <taxon>Cucurbitaceae</taxon>
        <taxon>Benincaseae</taxon>
        <taxon>Cucumis</taxon>
    </lineage>
</organism>
<dbReference type="Gramene" id="MELO3C024295.2.1">
    <property type="protein sequence ID" value="MELO3C024295.2.1"/>
    <property type="gene ID" value="MELO3C024295.2"/>
</dbReference>
<dbReference type="AlphaFoldDB" id="A0A9I9DUE7"/>
<sequence length="51" mass="5969">MASRVEEEHSDNGRRRRKFVGISSRMAAVKWGRLNRTPRVVVLNWAPTYNL</sequence>
<name>A0A9I9DUE7_CUCME</name>
<proteinExistence type="predicted"/>
<dbReference type="EnsemblPlants" id="MELO3C024295.2.1">
    <property type="protein sequence ID" value="MELO3C024295.2.1"/>
    <property type="gene ID" value="MELO3C024295.2"/>
</dbReference>
<reference evidence="1" key="1">
    <citation type="submission" date="2023-03" db="UniProtKB">
        <authorList>
            <consortium name="EnsemblPlants"/>
        </authorList>
    </citation>
    <scope>IDENTIFICATION</scope>
</reference>